<comment type="pathway">
    <text evidence="1 5">Metabolic intermediate biosynthesis; prephenate biosynthesis; prephenate from chorismate: step 1/1.</text>
</comment>
<evidence type="ECO:0000256" key="2">
    <source>
        <dbReference type="ARBA" id="ARBA00012404"/>
    </source>
</evidence>
<dbReference type="PIRSF" id="PIRSF026640">
    <property type="entry name" value="Peripl_chor_mut"/>
    <property type="match status" value="1"/>
</dbReference>
<keyword evidence="8" id="KW-1185">Reference proteome</keyword>
<evidence type="ECO:0000256" key="3">
    <source>
        <dbReference type="ARBA" id="ARBA00022729"/>
    </source>
</evidence>
<dbReference type="InterPro" id="IPR008240">
    <property type="entry name" value="Chorismate_mutase_periplasmic"/>
</dbReference>
<dbReference type="PROSITE" id="PS51168">
    <property type="entry name" value="CHORISMATE_MUT_2"/>
    <property type="match status" value="1"/>
</dbReference>
<dbReference type="OrthoDB" id="1262744at2"/>
<dbReference type="InterPro" id="IPR036263">
    <property type="entry name" value="Chorismate_II_sf"/>
</dbReference>
<dbReference type="AlphaFoldDB" id="A0A432MA86"/>
<dbReference type="PANTHER" id="PTHR38041:SF2">
    <property type="entry name" value="SECRETED CHORISMATE MUTASE"/>
    <property type="match status" value="1"/>
</dbReference>
<comment type="catalytic activity">
    <reaction evidence="5">
        <text>chorismate = prephenate</text>
        <dbReference type="Rhea" id="RHEA:13897"/>
        <dbReference type="ChEBI" id="CHEBI:29748"/>
        <dbReference type="ChEBI" id="CHEBI:29934"/>
        <dbReference type="EC" id="5.4.99.5"/>
    </reaction>
</comment>
<dbReference type="Gene3D" id="1.20.59.10">
    <property type="entry name" value="Chorismate mutase"/>
    <property type="match status" value="1"/>
</dbReference>
<feature type="domain" description="Chorismate mutase" evidence="6">
    <location>
        <begin position="1"/>
        <end position="97"/>
    </location>
</feature>
<gene>
    <name evidence="7" type="ORF">EKH80_04345</name>
</gene>
<dbReference type="GO" id="GO:0004106">
    <property type="term" value="F:chorismate mutase activity"/>
    <property type="evidence" value="ECO:0007669"/>
    <property type="project" value="UniProtKB-EC"/>
</dbReference>
<sequence length="183" mass="20284">MMATLPLTVGATTTSTTWVSPNMMELPALVVERNAIGDQVALSKWYSGKAVEDAQREKEVIDEVRRQAPTYGLNPDDAERFFAAQIESNKLVQYALLSVWQLQGRAPDLPPPDLARLRKQLDDLQKRLLQALASSKEVPDSPYCKAAIAQAVDEAAHNDRLDGLHHLALMRSFGDFCRATARP</sequence>
<dbReference type="Proteomes" id="UP000274358">
    <property type="component" value="Unassembled WGS sequence"/>
</dbReference>
<dbReference type="SMART" id="SM00830">
    <property type="entry name" value="CM_2"/>
    <property type="match status" value="1"/>
</dbReference>
<protein>
    <recommendedName>
        <fullName evidence="2 5">Chorismate mutase</fullName>
        <ecNumber evidence="2 5">5.4.99.5</ecNumber>
    </recommendedName>
</protein>
<dbReference type="NCBIfam" id="NF006741">
    <property type="entry name" value="PRK09269.1"/>
    <property type="match status" value="1"/>
</dbReference>
<dbReference type="GO" id="GO:0046417">
    <property type="term" value="P:chorismate metabolic process"/>
    <property type="evidence" value="ECO:0007669"/>
    <property type="project" value="InterPro"/>
</dbReference>
<evidence type="ECO:0000256" key="5">
    <source>
        <dbReference type="PIRNR" id="PIRNR026640"/>
    </source>
</evidence>
<dbReference type="GO" id="GO:0009697">
    <property type="term" value="P:salicylic acid biosynthetic process"/>
    <property type="evidence" value="ECO:0007669"/>
    <property type="project" value="TreeGrafter"/>
</dbReference>
<reference evidence="7 8" key="1">
    <citation type="submission" date="2018-12" db="EMBL/GenBank/DDBJ databases">
        <title>Dyella dinghuensis sp. nov. DHOA06 and Dyella choica sp. nov. 4M-K27, isolated from forest soil.</title>
        <authorList>
            <person name="Qiu L.-H."/>
            <person name="Gao Z.-H."/>
        </authorList>
    </citation>
    <scope>NUCLEOTIDE SEQUENCE [LARGE SCALE GENOMIC DNA]</scope>
    <source>
        <strain evidence="7 8">4M-K27</strain>
    </source>
</reference>
<dbReference type="EMBL" id="RYYV01000002">
    <property type="protein sequence ID" value="RUL79095.1"/>
    <property type="molecule type" value="Genomic_DNA"/>
</dbReference>
<comment type="function">
    <text evidence="5">Catalyzes the Claisen rearrangement of chorismate to prephenate.</text>
</comment>
<dbReference type="NCBIfam" id="TIGR01806">
    <property type="entry name" value="CM_mono2"/>
    <property type="match status" value="1"/>
</dbReference>
<dbReference type="InterPro" id="IPR002701">
    <property type="entry name" value="CM_II_prokaryot"/>
</dbReference>
<accession>A0A432MA86</accession>
<evidence type="ECO:0000313" key="7">
    <source>
        <dbReference type="EMBL" id="RUL79095.1"/>
    </source>
</evidence>
<dbReference type="InterPro" id="IPR036979">
    <property type="entry name" value="CM_dom_sf"/>
</dbReference>
<dbReference type="EC" id="5.4.99.5" evidence="2 5"/>
<evidence type="ECO:0000259" key="6">
    <source>
        <dbReference type="PROSITE" id="PS51168"/>
    </source>
</evidence>
<dbReference type="Pfam" id="PF01817">
    <property type="entry name" value="CM_2"/>
    <property type="match status" value="1"/>
</dbReference>
<evidence type="ECO:0000313" key="8">
    <source>
        <dbReference type="Proteomes" id="UP000274358"/>
    </source>
</evidence>
<evidence type="ECO:0000256" key="1">
    <source>
        <dbReference type="ARBA" id="ARBA00004817"/>
    </source>
</evidence>
<dbReference type="PANTHER" id="PTHR38041">
    <property type="entry name" value="CHORISMATE MUTASE"/>
    <property type="match status" value="1"/>
</dbReference>
<dbReference type="InterPro" id="IPR051331">
    <property type="entry name" value="Chorismate_mutase-related"/>
</dbReference>
<comment type="caution">
    <text evidence="7">The sequence shown here is derived from an EMBL/GenBank/DDBJ whole genome shotgun (WGS) entry which is preliminary data.</text>
</comment>
<name>A0A432MA86_9GAMM</name>
<organism evidence="7 8">
    <name type="scientific">Dyella choica</name>
    <dbReference type="NCBI Taxonomy" id="1927959"/>
    <lineage>
        <taxon>Bacteria</taxon>
        <taxon>Pseudomonadati</taxon>
        <taxon>Pseudomonadota</taxon>
        <taxon>Gammaproteobacteria</taxon>
        <taxon>Lysobacterales</taxon>
        <taxon>Rhodanobacteraceae</taxon>
        <taxon>Dyella</taxon>
    </lineage>
</organism>
<keyword evidence="3" id="KW-0732">Signal</keyword>
<dbReference type="SUPFAM" id="SSF48600">
    <property type="entry name" value="Chorismate mutase II"/>
    <property type="match status" value="1"/>
</dbReference>
<dbReference type="UniPathway" id="UPA00120">
    <property type="reaction ID" value="UER00203"/>
</dbReference>
<evidence type="ECO:0000256" key="4">
    <source>
        <dbReference type="ARBA" id="ARBA00023235"/>
    </source>
</evidence>
<proteinExistence type="predicted"/>
<keyword evidence="4 5" id="KW-0413">Isomerase</keyword>